<proteinExistence type="predicted"/>
<name>A0A8J2NXP8_9HEXA</name>
<reference evidence="1" key="1">
    <citation type="submission" date="2021-06" db="EMBL/GenBank/DDBJ databases">
        <authorList>
            <person name="Hodson N. C."/>
            <person name="Mongue J. A."/>
            <person name="Jaron S. K."/>
        </authorList>
    </citation>
    <scope>NUCLEOTIDE SEQUENCE</scope>
</reference>
<protein>
    <submittedName>
        <fullName evidence="1">Uncharacterized protein</fullName>
    </submittedName>
</protein>
<organism evidence="1 2">
    <name type="scientific">Allacma fusca</name>
    <dbReference type="NCBI Taxonomy" id="39272"/>
    <lineage>
        <taxon>Eukaryota</taxon>
        <taxon>Metazoa</taxon>
        <taxon>Ecdysozoa</taxon>
        <taxon>Arthropoda</taxon>
        <taxon>Hexapoda</taxon>
        <taxon>Collembola</taxon>
        <taxon>Symphypleona</taxon>
        <taxon>Sminthuridae</taxon>
        <taxon>Allacma</taxon>
    </lineage>
</organism>
<evidence type="ECO:0000313" key="1">
    <source>
        <dbReference type="EMBL" id="CAG7730383.1"/>
    </source>
</evidence>
<sequence>MPEHGTISHTLGSYVPLNCFQFASASSRNLLLENCRKLMARRDVRFDDPPLPFKIFVNNVYKGSSIAALGTNDVFLLNLDAALTLATFSDKTVELTCFKQWEDKVS</sequence>
<accession>A0A8J2NXP8</accession>
<dbReference type="Proteomes" id="UP000708208">
    <property type="component" value="Unassembled WGS sequence"/>
</dbReference>
<dbReference type="AlphaFoldDB" id="A0A8J2NXP8"/>
<evidence type="ECO:0000313" key="2">
    <source>
        <dbReference type="Proteomes" id="UP000708208"/>
    </source>
</evidence>
<dbReference type="EMBL" id="CAJVCH010193307">
    <property type="protein sequence ID" value="CAG7730383.1"/>
    <property type="molecule type" value="Genomic_DNA"/>
</dbReference>
<keyword evidence="2" id="KW-1185">Reference proteome</keyword>
<comment type="caution">
    <text evidence="1">The sequence shown here is derived from an EMBL/GenBank/DDBJ whole genome shotgun (WGS) entry which is preliminary data.</text>
</comment>
<gene>
    <name evidence="1" type="ORF">AFUS01_LOCUS19031</name>
</gene>